<feature type="region of interest" description="Disordered" evidence="1">
    <location>
        <begin position="60"/>
        <end position="79"/>
    </location>
</feature>
<dbReference type="AlphaFoldDB" id="A0ABD0LRT0"/>
<reference evidence="2 3" key="1">
    <citation type="journal article" date="2023" name="Sci. Data">
        <title>Genome assembly of the Korean intertidal mud-creeper Batillaria attramentaria.</title>
        <authorList>
            <person name="Patra A.K."/>
            <person name="Ho P.T."/>
            <person name="Jun S."/>
            <person name="Lee S.J."/>
            <person name="Kim Y."/>
            <person name="Won Y.J."/>
        </authorList>
    </citation>
    <scope>NUCLEOTIDE SEQUENCE [LARGE SCALE GENOMIC DNA]</scope>
    <source>
        <strain evidence="2">Wonlab-2016</strain>
    </source>
</reference>
<sequence>MMVLMTDGLNKINFLGPVLPWQAEHMEVLSGNVQLHLQKTRASRGSPSWNVWGPAAPIKHASRAGTSICSQKPSQEERP</sequence>
<dbReference type="Proteomes" id="UP001519460">
    <property type="component" value="Unassembled WGS sequence"/>
</dbReference>
<evidence type="ECO:0000313" key="3">
    <source>
        <dbReference type="Proteomes" id="UP001519460"/>
    </source>
</evidence>
<evidence type="ECO:0000256" key="1">
    <source>
        <dbReference type="SAM" id="MobiDB-lite"/>
    </source>
</evidence>
<organism evidence="2 3">
    <name type="scientific">Batillaria attramentaria</name>
    <dbReference type="NCBI Taxonomy" id="370345"/>
    <lineage>
        <taxon>Eukaryota</taxon>
        <taxon>Metazoa</taxon>
        <taxon>Spiralia</taxon>
        <taxon>Lophotrochozoa</taxon>
        <taxon>Mollusca</taxon>
        <taxon>Gastropoda</taxon>
        <taxon>Caenogastropoda</taxon>
        <taxon>Sorbeoconcha</taxon>
        <taxon>Cerithioidea</taxon>
        <taxon>Batillariidae</taxon>
        <taxon>Batillaria</taxon>
    </lineage>
</organism>
<keyword evidence="3" id="KW-1185">Reference proteome</keyword>
<dbReference type="EMBL" id="JACVVK020000027">
    <property type="protein sequence ID" value="KAK7502280.1"/>
    <property type="molecule type" value="Genomic_DNA"/>
</dbReference>
<protein>
    <submittedName>
        <fullName evidence="2">Uncharacterized protein</fullName>
    </submittedName>
</protein>
<evidence type="ECO:0000313" key="2">
    <source>
        <dbReference type="EMBL" id="KAK7502280.1"/>
    </source>
</evidence>
<gene>
    <name evidence="2" type="ORF">BaRGS_00006644</name>
</gene>
<accession>A0ABD0LRT0</accession>
<comment type="caution">
    <text evidence="2">The sequence shown here is derived from an EMBL/GenBank/DDBJ whole genome shotgun (WGS) entry which is preliminary data.</text>
</comment>
<proteinExistence type="predicted"/>
<feature type="compositionally biased region" description="Polar residues" evidence="1">
    <location>
        <begin position="64"/>
        <end position="73"/>
    </location>
</feature>
<name>A0ABD0LRT0_9CAEN</name>